<feature type="domain" description="EAL" evidence="4">
    <location>
        <begin position="386"/>
        <end position="627"/>
    </location>
</feature>
<dbReference type="SMART" id="SM00267">
    <property type="entry name" value="GGDEF"/>
    <property type="match status" value="1"/>
</dbReference>
<dbReference type="Proteomes" id="UP000246569">
    <property type="component" value="Unassembled WGS sequence"/>
</dbReference>
<dbReference type="SMART" id="SM00052">
    <property type="entry name" value="EAL"/>
    <property type="match status" value="1"/>
</dbReference>
<sequence>MNASLPPLHPRLRTLLEHCGIRDAQAAIPAPTWRQLVEATSRQFDVYDEERRSLDQSLETLYREVARLGANLEHNTAVRLTAERNLLRTVVHSIADGVFVLDRDGCERLSNSAAETMLGWPVGELRGKPLLERILAAGTHAPDYARLLEAGQPWRDDDAHFLRRDGSQSAVSYTLNPIAGEQGPTGAVLVFRDVSRQREIARRLSHRASHDPLTGLVNRAEFEERLARLIEGPLPATARDAEHVLLYLDLDRFKTVNDICGHAAGDALLRQVARLLGQQLRTSDTLARLGGDEFAVLLENCPAEQGTRIADKLLAAIRSFRFDWLGKHFEIGVSIGVVPLRGEWPEIGAAIAAADRACYRAKNSGRDRWCLLDPQTVDERDLAQERPNWAQRLREALSLGQLGLYAQTVRALDGTEPDSFELFLRLLDPHDGEVPPGAFLAAAERLDLATTLDRWVIDTALAHIAGLPDDGSRFSVNLSAASLRSGNMAAFIAERLHHYAVSGTRLCIEITATDALCHWDRASDLFNALRELGCRCALDDVGNGLPALGQLEAMALDYLKIDGDLVRGMLVSRTDAAMVEAVTRIGHALGLRLVAETVETEAALEHIRRLGVDYAQGWAISTLQRWA</sequence>
<dbReference type="InterPro" id="IPR052155">
    <property type="entry name" value="Biofilm_reg_signaling"/>
</dbReference>
<evidence type="ECO:0000259" key="3">
    <source>
        <dbReference type="PROSITE" id="PS50113"/>
    </source>
</evidence>
<evidence type="ECO:0000259" key="2">
    <source>
        <dbReference type="PROSITE" id="PS50112"/>
    </source>
</evidence>
<evidence type="ECO:0000259" key="4">
    <source>
        <dbReference type="PROSITE" id="PS50883"/>
    </source>
</evidence>
<dbReference type="PROSITE" id="PS50883">
    <property type="entry name" value="EAL"/>
    <property type="match status" value="1"/>
</dbReference>
<dbReference type="Gene3D" id="3.30.70.270">
    <property type="match status" value="1"/>
</dbReference>
<evidence type="ECO:0000256" key="1">
    <source>
        <dbReference type="ARBA" id="ARBA00001946"/>
    </source>
</evidence>
<feature type="domain" description="PAS" evidence="2">
    <location>
        <begin position="83"/>
        <end position="135"/>
    </location>
</feature>
<dbReference type="PROSITE" id="PS50113">
    <property type="entry name" value="PAC"/>
    <property type="match status" value="1"/>
</dbReference>
<evidence type="ECO:0000313" key="7">
    <source>
        <dbReference type="Proteomes" id="UP000246569"/>
    </source>
</evidence>
<dbReference type="EMBL" id="QGTJ01000001">
    <property type="protein sequence ID" value="PWV65738.1"/>
    <property type="molecule type" value="Genomic_DNA"/>
</dbReference>
<dbReference type="GO" id="GO:0006355">
    <property type="term" value="P:regulation of DNA-templated transcription"/>
    <property type="evidence" value="ECO:0007669"/>
    <property type="project" value="InterPro"/>
</dbReference>
<accession>A0A317N1E4</accession>
<protein>
    <submittedName>
        <fullName evidence="6">PAS domain S-box-containing protein/diguanylate cyclase (GGDEF)-like protein</fullName>
    </submittedName>
</protein>
<dbReference type="InterPro" id="IPR000014">
    <property type="entry name" value="PAS"/>
</dbReference>
<evidence type="ECO:0000313" key="6">
    <source>
        <dbReference type="EMBL" id="PWV65738.1"/>
    </source>
</evidence>
<comment type="cofactor">
    <cofactor evidence="1">
        <name>Mg(2+)</name>
        <dbReference type="ChEBI" id="CHEBI:18420"/>
    </cofactor>
</comment>
<dbReference type="OrthoDB" id="9787514at2"/>
<dbReference type="SUPFAM" id="SSF141868">
    <property type="entry name" value="EAL domain-like"/>
    <property type="match status" value="1"/>
</dbReference>
<dbReference type="PROSITE" id="PS50887">
    <property type="entry name" value="GGDEF"/>
    <property type="match status" value="1"/>
</dbReference>
<dbReference type="Gene3D" id="3.20.20.450">
    <property type="entry name" value="EAL domain"/>
    <property type="match status" value="1"/>
</dbReference>
<dbReference type="GO" id="GO:0003824">
    <property type="term" value="F:catalytic activity"/>
    <property type="evidence" value="ECO:0007669"/>
    <property type="project" value="UniProtKB-ARBA"/>
</dbReference>
<dbReference type="NCBIfam" id="TIGR00254">
    <property type="entry name" value="GGDEF"/>
    <property type="match status" value="1"/>
</dbReference>
<organism evidence="6 7">
    <name type="scientific">Plasticicumulans acidivorans</name>
    <dbReference type="NCBI Taxonomy" id="886464"/>
    <lineage>
        <taxon>Bacteria</taxon>
        <taxon>Pseudomonadati</taxon>
        <taxon>Pseudomonadota</taxon>
        <taxon>Gammaproteobacteria</taxon>
        <taxon>Candidatus Competibacteraceae</taxon>
        <taxon>Plasticicumulans</taxon>
    </lineage>
</organism>
<dbReference type="AlphaFoldDB" id="A0A317N1E4"/>
<gene>
    <name evidence="6" type="ORF">C7443_101223</name>
</gene>
<dbReference type="InterPro" id="IPR029787">
    <property type="entry name" value="Nucleotide_cyclase"/>
</dbReference>
<dbReference type="CDD" id="cd01948">
    <property type="entry name" value="EAL"/>
    <property type="match status" value="1"/>
</dbReference>
<dbReference type="InterPro" id="IPR001633">
    <property type="entry name" value="EAL_dom"/>
</dbReference>
<dbReference type="InterPro" id="IPR000160">
    <property type="entry name" value="GGDEF_dom"/>
</dbReference>
<dbReference type="InterPro" id="IPR000700">
    <property type="entry name" value="PAS-assoc_C"/>
</dbReference>
<proteinExistence type="predicted"/>
<dbReference type="SUPFAM" id="SSF55785">
    <property type="entry name" value="PYP-like sensor domain (PAS domain)"/>
    <property type="match status" value="1"/>
</dbReference>
<dbReference type="InterPro" id="IPR013767">
    <property type="entry name" value="PAS_fold"/>
</dbReference>
<dbReference type="PANTHER" id="PTHR44757">
    <property type="entry name" value="DIGUANYLATE CYCLASE DGCP"/>
    <property type="match status" value="1"/>
</dbReference>
<dbReference type="Pfam" id="PF00563">
    <property type="entry name" value="EAL"/>
    <property type="match status" value="1"/>
</dbReference>
<dbReference type="InterPro" id="IPR035919">
    <property type="entry name" value="EAL_sf"/>
</dbReference>
<dbReference type="CDD" id="cd00130">
    <property type="entry name" value="PAS"/>
    <property type="match status" value="1"/>
</dbReference>
<dbReference type="Pfam" id="PF00989">
    <property type="entry name" value="PAS"/>
    <property type="match status" value="1"/>
</dbReference>
<reference evidence="6 7" key="1">
    <citation type="submission" date="2018-05" db="EMBL/GenBank/DDBJ databases">
        <title>Genomic Encyclopedia of Type Strains, Phase IV (KMG-IV): sequencing the most valuable type-strain genomes for metagenomic binning, comparative biology and taxonomic classification.</title>
        <authorList>
            <person name="Goeker M."/>
        </authorList>
    </citation>
    <scope>NUCLEOTIDE SEQUENCE [LARGE SCALE GENOMIC DNA]</scope>
    <source>
        <strain evidence="6 7">DSM 23606</strain>
    </source>
</reference>
<dbReference type="NCBIfam" id="TIGR00229">
    <property type="entry name" value="sensory_box"/>
    <property type="match status" value="1"/>
</dbReference>
<dbReference type="SUPFAM" id="SSF55073">
    <property type="entry name" value="Nucleotide cyclase"/>
    <property type="match status" value="1"/>
</dbReference>
<feature type="domain" description="GGDEF" evidence="5">
    <location>
        <begin position="241"/>
        <end position="374"/>
    </location>
</feature>
<dbReference type="CDD" id="cd01949">
    <property type="entry name" value="GGDEF"/>
    <property type="match status" value="1"/>
</dbReference>
<dbReference type="Gene3D" id="3.30.450.20">
    <property type="entry name" value="PAS domain"/>
    <property type="match status" value="1"/>
</dbReference>
<dbReference type="InterPro" id="IPR035965">
    <property type="entry name" value="PAS-like_dom_sf"/>
</dbReference>
<dbReference type="SMART" id="SM00091">
    <property type="entry name" value="PAS"/>
    <property type="match status" value="1"/>
</dbReference>
<keyword evidence="7" id="KW-1185">Reference proteome</keyword>
<evidence type="ECO:0000259" key="5">
    <source>
        <dbReference type="PROSITE" id="PS50887"/>
    </source>
</evidence>
<dbReference type="FunFam" id="3.30.70.270:FF:000001">
    <property type="entry name" value="Diguanylate cyclase domain protein"/>
    <property type="match status" value="1"/>
</dbReference>
<name>A0A317N1E4_9GAMM</name>
<dbReference type="PROSITE" id="PS50112">
    <property type="entry name" value="PAS"/>
    <property type="match status" value="1"/>
</dbReference>
<feature type="domain" description="PAC" evidence="3">
    <location>
        <begin position="155"/>
        <end position="206"/>
    </location>
</feature>
<dbReference type="PANTHER" id="PTHR44757:SF4">
    <property type="entry name" value="DIGUANYLATE CYCLASE DGCE-RELATED"/>
    <property type="match status" value="1"/>
</dbReference>
<dbReference type="InterPro" id="IPR043128">
    <property type="entry name" value="Rev_trsase/Diguanyl_cyclase"/>
</dbReference>
<comment type="caution">
    <text evidence="6">The sequence shown here is derived from an EMBL/GenBank/DDBJ whole genome shotgun (WGS) entry which is preliminary data.</text>
</comment>
<dbReference type="Pfam" id="PF00990">
    <property type="entry name" value="GGDEF"/>
    <property type="match status" value="1"/>
</dbReference>
<dbReference type="RefSeq" id="WP_110016733.1">
    <property type="nucleotide sequence ID" value="NZ_QGTJ01000001.1"/>
</dbReference>